<feature type="compositionally biased region" description="Low complexity" evidence="3">
    <location>
        <begin position="218"/>
        <end position="235"/>
    </location>
</feature>
<dbReference type="Gene3D" id="6.10.250.1170">
    <property type="match status" value="1"/>
</dbReference>
<protein>
    <recommendedName>
        <fullName evidence="4">RRM domain-containing protein</fullName>
    </recommendedName>
</protein>
<feature type="compositionally biased region" description="Low complexity" evidence="3">
    <location>
        <begin position="158"/>
        <end position="177"/>
    </location>
</feature>
<dbReference type="Pfam" id="PF08075">
    <property type="entry name" value="NOPS"/>
    <property type="match status" value="1"/>
</dbReference>
<dbReference type="SUPFAM" id="SSF54928">
    <property type="entry name" value="RNA-binding domain, RBD"/>
    <property type="match status" value="1"/>
</dbReference>
<evidence type="ECO:0000313" key="5">
    <source>
        <dbReference type="EMBL" id="CAH0407041.1"/>
    </source>
</evidence>
<keyword evidence="6" id="KW-1185">Reference proteome</keyword>
<keyword evidence="2" id="KW-0694">RNA-binding</keyword>
<evidence type="ECO:0000256" key="3">
    <source>
        <dbReference type="SAM" id="MobiDB-lite"/>
    </source>
</evidence>
<dbReference type="CDD" id="cd12332">
    <property type="entry name" value="RRM1_p54nrb_like"/>
    <property type="match status" value="1"/>
</dbReference>
<dbReference type="SMART" id="SM00360">
    <property type="entry name" value="RRM"/>
    <property type="match status" value="2"/>
</dbReference>
<dbReference type="InterPro" id="IPR012677">
    <property type="entry name" value="Nucleotide-bd_a/b_plait_sf"/>
</dbReference>
<accession>A0ABN8BB26</accession>
<feature type="compositionally biased region" description="Gly residues" evidence="3">
    <location>
        <begin position="236"/>
        <end position="249"/>
    </location>
</feature>
<dbReference type="EMBL" id="OU963900">
    <property type="protein sequence ID" value="CAH0407041.1"/>
    <property type="molecule type" value="Genomic_DNA"/>
</dbReference>
<organism evidence="5 6">
    <name type="scientific">Chilo suppressalis</name>
    <name type="common">Asiatic rice borer moth</name>
    <dbReference type="NCBI Taxonomy" id="168631"/>
    <lineage>
        <taxon>Eukaryota</taxon>
        <taxon>Metazoa</taxon>
        <taxon>Ecdysozoa</taxon>
        <taxon>Arthropoda</taxon>
        <taxon>Hexapoda</taxon>
        <taxon>Insecta</taxon>
        <taxon>Pterygota</taxon>
        <taxon>Neoptera</taxon>
        <taxon>Endopterygota</taxon>
        <taxon>Lepidoptera</taxon>
        <taxon>Glossata</taxon>
        <taxon>Ditrysia</taxon>
        <taxon>Pyraloidea</taxon>
        <taxon>Crambidae</taxon>
        <taxon>Crambinae</taxon>
        <taxon>Chilo</taxon>
    </lineage>
</organism>
<evidence type="ECO:0000259" key="4">
    <source>
        <dbReference type="SMART" id="SM00360"/>
    </source>
</evidence>
<keyword evidence="1" id="KW-0677">Repeat</keyword>
<dbReference type="CDD" id="cd12333">
    <property type="entry name" value="RRM2_p54nrb_like"/>
    <property type="match status" value="1"/>
</dbReference>
<feature type="compositionally biased region" description="Low complexity" evidence="3">
    <location>
        <begin position="45"/>
        <end position="55"/>
    </location>
</feature>
<reference evidence="5" key="1">
    <citation type="submission" date="2021-12" db="EMBL/GenBank/DDBJ databases">
        <authorList>
            <person name="King R."/>
        </authorList>
    </citation>
    <scope>NUCLEOTIDE SEQUENCE</scope>
</reference>
<feature type="domain" description="RRM" evidence="4">
    <location>
        <begin position="394"/>
        <end position="470"/>
    </location>
</feature>
<dbReference type="Proteomes" id="UP001153292">
    <property type="component" value="Chromosome 7"/>
</dbReference>
<name>A0ABN8BB26_CHISP</name>
<feature type="region of interest" description="Disordered" evidence="3">
    <location>
        <begin position="1"/>
        <end position="283"/>
    </location>
</feature>
<feature type="domain" description="RRM" evidence="4">
    <location>
        <begin position="320"/>
        <end position="387"/>
    </location>
</feature>
<feature type="compositionally biased region" description="Basic and acidic residues" evidence="3">
    <location>
        <begin position="674"/>
        <end position="686"/>
    </location>
</feature>
<dbReference type="CDD" id="cd12945">
    <property type="entry name" value="NOPS_NONA_like"/>
    <property type="match status" value="1"/>
</dbReference>
<evidence type="ECO:0000313" key="6">
    <source>
        <dbReference type="Proteomes" id="UP001153292"/>
    </source>
</evidence>
<dbReference type="InterPro" id="IPR012975">
    <property type="entry name" value="NOPS"/>
</dbReference>
<feature type="compositionally biased region" description="Gly residues" evidence="3">
    <location>
        <begin position="178"/>
        <end position="198"/>
    </location>
</feature>
<feature type="compositionally biased region" description="Gly residues" evidence="3">
    <location>
        <begin position="207"/>
        <end position="217"/>
    </location>
</feature>
<sequence>MQMQGMNNYGNQRGFGGPPQPQRQGGRRGNNRGGFRNSRFEHNNQRNSNQGNQNQGSGGQRPSNEPVKSAQQPPQQKPQESQPSPQPQKTPVTQQTPQQQPKSVPPKPQQQPQQQQPPQQQQQPKQQPPQQQQQQKPQNAPLKQESQDKVDNVQNMDQKNQIQNQGNQNQQQKNMNGGNFGGNKQGGSWSQGGPGNKQGGNFNQGGNFQGGQGGGNFQGDRGNFQGDRANFQGDRGNFGGQGGNFGGQGNRQFGQKQGGGPGPVRNHQQRGNPRGGPPQDGKPVQREELMLANKLKDLVGPLIDLPTIDQSEVKFNGRSRLYIGNLTNDVSEEEILNLFAPFGESAELFINKEKGFGFIKMDYRVNAERAKRELDGKMRNGKTLRVRFAPHNSAIRVKNLPPFVSNELLYRAFEIFGKIERAYVKVDERGKTLGEGVVEYSRKPSALAAIRNCTEKCFFLTSSLRPVIVENFEEPDEMDGYPEKNLPKKHPEFLKAREHGPRFSESNSFEHEYGTRWKQLHELHRQKEDALKKELAAEEEKLEAQMEYAKYEHETEMLREQLRQREQDRERQKRSWEMAERAADERREAERAQLLRQEEELSQRMRHQDDELRRRQQENTLFVQAQRLNSLLDRQEQGMFDQQQPMDGGFRDQYDMPRGGYDDMPQNRGWEGPRQMDDFPNKRRRF</sequence>
<gene>
    <name evidence="5" type="ORF">CHILSU_LOCUS10438</name>
</gene>
<dbReference type="InterPro" id="IPR035979">
    <property type="entry name" value="RBD_domain_sf"/>
</dbReference>
<feature type="compositionally biased region" description="Low complexity" evidence="3">
    <location>
        <begin position="110"/>
        <end position="138"/>
    </location>
</feature>
<dbReference type="Gene3D" id="3.30.70.330">
    <property type="match status" value="2"/>
</dbReference>
<feature type="region of interest" description="Disordered" evidence="3">
    <location>
        <begin position="562"/>
        <end position="589"/>
    </location>
</feature>
<dbReference type="PANTHER" id="PTHR23189">
    <property type="entry name" value="RNA RECOGNITION MOTIF-CONTAINING"/>
    <property type="match status" value="1"/>
</dbReference>
<evidence type="ECO:0000256" key="2">
    <source>
        <dbReference type="ARBA" id="ARBA00022884"/>
    </source>
</evidence>
<feature type="region of interest" description="Disordered" evidence="3">
    <location>
        <begin position="639"/>
        <end position="686"/>
    </location>
</feature>
<proteinExistence type="predicted"/>
<dbReference type="Pfam" id="PF00076">
    <property type="entry name" value="RRM_1"/>
    <property type="match status" value="2"/>
</dbReference>
<feature type="compositionally biased region" description="Low complexity" evidence="3">
    <location>
        <begin position="71"/>
        <end position="102"/>
    </location>
</feature>
<dbReference type="InterPro" id="IPR000504">
    <property type="entry name" value="RRM_dom"/>
</dbReference>
<evidence type="ECO:0000256" key="1">
    <source>
        <dbReference type="ARBA" id="ARBA00022737"/>
    </source>
</evidence>